<protein>
    <submittedName>
        <fullName evidence="1">Uncharacterized protein m239L</fullName>
    </submittedName>
</protein>
<evidence type="ECO:0000313" key="1">
    <source>
        <dbReference type="EMBL" id="ABT13793.1"/>
    </source>
</evidence>
<proteinExistence type="predicted"/>
<accession>A7ITW9</accession>
<dbReference type="Proteomes" id="UP000246715">
    <property type="component" value="Segment"/>
</dbReference>
<name>A7ITW9_PBCVM</name>
<dbReference type="EMBL" id="DQ491001">
    <property type="protein sequence ID" value="ABT13793.1"/>
    <property type="molecule type" value="Genomic_DNA"/>
</dbReference>
<evidence type="ECO:0000313" key="2">
    <source>
        <dbReference type="Proteomes" id="UP000246715"/>
    </source>
</evidence>
<organism evidence="1 2">
    <name type="scientific">Paramecium bursaria Chlorella virus MT325</name>
    <name type="common">PBCV-MT325</name>
    <dbReference type="NCBI Taxonomy" id="346932"/>
    <lineage>
        <taxon>Viruses</taxon>
        <taxon>Varidnaviria</taxon>
        <taxon>Bamfordvirae</taxon>
        <taxon>Nucleocytoviricota</taxon>
        <taxon>Megaviricetes</taxon>
        <taxon>Algavirales</taxon>
        <taxon>Phycodnaviridae</taxon>
        <taxon>Chlorovirus</taxon>
        <taxon>Chlorovirus conductrix</taxon>
        <taxon>Paramecium bursaria Chlorella virus A1</taxon>
    </lineage>
</organism>
<organismHost>
    <name type="scientific">Paramecium bursaria</name>
    <dbReference type="NCBI Taxonomy" id="74790"/>
</organismHost>
<sequence>MTKSGEDFSCETLILWASHAAFIEPNVLPEDRWKTLLPRPLPLGLLETGLPETGLSTIVYLRMSLKLTKETIPSSLVMKYCLYFLTLCAVGTRGNRRSLANTSAPLWT</sequence>
<reference evidence="1 2" key="1">
    <citation type="journal article" date="2007" name="Virology">
        <title>Sequence and annotation of the 314-kb MT325 and the 321-kb FR483 viruses that infect Chlorella Pbi.</title>
        <authorList>
            <person name="Fitzgerald L.A."/>
            <person name="Graves M.V."/>
            <person name="Li X."/>
            <person name="Feldblyum T."/>
            <person name="Hartigan J."/>
            <person name="Van Etten J.L."/>
        </authorList>
    </citation>
    <scope>NUCLEOTIDE SEQUENCE [LARGE SCALE GENOMIC DNA]</scope>
    <source>
        <strain evidence="1 2">MT325</strain>
    </source>
</reference>
<gene>
    <name evidence="1" type="primary">m239L</name>
    <name evidence="1" type="ORF">MT325_m239L</name>
</gene>